<feature type="region of interest" description="Disordered" evidence="1">
    <location>
        <begin position="498"/>
        <end position="597"/>
    </location>
</feature>
<feature type="transmembrane region" description="Helical" evidence="2">
    <location>
        <begin position="77"/>
        <end position="97"/>
    </location>
</feature>
<feature type="compositionally biased region" description="Polar residues" evidence="1">
    <location>
        <begin position="576"/>
        <end position="587"/>
    </location>
</feature>
<dbReference type="Proteomes" id="UP000696280">
    <property type="component" value="Unassembled WGS sequence"/>
</dbReference>
<keyword evidence="2" id="KW-0472">Membrane</keyword>
<gene>
    <name evidence="3" type="ORF">HYFRA_00007631</name>
</gene>
<dbReference type="OrthoDB" id="3021074at2759"/>
<reference evidence="3" key="1">
    <citation type="submission" date="2021-07" db="EMBL/GenBank/DDBJ databases">
        <authorList>
            <person name="Durling M."/>
        </authorList>
    </citation>
    <scope>NUCLEOTIDE SEQUENCE</scope>
</reference>
<feature type="transmembrane region" description="Helical" evidence="2">
    <location>
        <begin position="109"/>
        <end position="129"/>
    </location>
</feature>
<feature type="transmembrane region" description="Helical" evidence="2">
    <location>
        <begin position="238"/>
        <end position="258"/>
    </location>
</feature>
<keyword evidence="2" id="KW-1133">Transmembrane helix</keyword>
<keyword evidence="2" id="KW-0812">Transmembrane</keyword>
<dbReference type="EMBL" id="CAJVRL010000048">
    <property type="protein sequence ID" value="CAG8952917.1"/>
    <property type="molecule type" value="Genomic_DNA"/>
</dbReference>
<proteinExistence type="predicted"/>
<name>A0A9N9KWS3_9HELO</name>
<evidence type="ECO:0000313" key="4">
    <source>
        <dbReference type="Proteomes" id="UP000696280"/>
    </source>
</evidence>
<feature type="transmembrane region" description="Helical" evidence="2">
    <location>
        <begin position="141"/>
        <end position="158"/>
    </location>
</feature>
<feature type="compositionally biased region" description="Low complexity" evidence="1">
    <location>
        <begin position="384"/>
        <end position="404"/>
    </location>
</feature>
<comment type="caution">
    <text evidence="3">The sequence shown here is derived from an EMBL/GenBank/DDBJ whole genome shotgun (WGS) entry which is preliminary data.</text>
</comment>
<dbReference type="AlphaFoldDB" id="A0A9N9KWS3"/>
<feature type="compositionally biased region" description="Low complexity" evidence="1">
    <location>
        <begin position="501"/>
        <end position="514"/>
    </location>
</feature>
<keyword evidence="4" id="KW-1185">Reference proteome</keyword>
<feature type="compositionally biased region" description="Polar residues" evidence="1">
    <location>
        <begin position="515"/>
        <end position="524"/>
    </location>
</feature>
<feature type="region of interest" description="Disordered" evidence="1">
    <location>
        <begin position="380"/>
        <end position="409"/>
    </location>
</feature>
<protein>
    <submittedName>
        <fullName evidence="3">Uncharacterized protein</fullName>
    </submittedName>
</protein>
<evidence type="ECO:0000256" key="2">
    <source>
        <dbReference type="SAM" id="Phobius"/>
    </source>
</evidence>
<sequence>MPAIAAVDLLHATGFLALKNDSALSVNGTTPANNTSPLQVVCAWPVSGQYGPGSRVLYYLLIAACVFARKSEWLRSACLAAALLFPTVAALHAIVLASVHVDGAVDMDVYGAFQLCSIGILAAPVTVKLSRTYFFDPGRNIIFVWTILILAGEEPLHFPVLDGLLSLIVEFFRITPTPCIFDNNNDTFSAHASNFAYGNESCGMRCTVQDGPDSPLRRGSVNNIYVIPAPDKLSFDTVTILAAACCIPAILSLVSMWNKILEINWKSRYGNRNTELFDEPIEGTNGATPNSMKRINEVARMFVSTIEIPLFGAAVLTIMILGELNFFSAQVNYQTEPIASIGQWAPIVGSGLAVLGSLYILWATDGEEEKQRIMRMNEAEMQQATRPRSTSSNSNAPATPNSELLHPEELLPPSRLTRLTTHASTSSGWRTDAGNRKKIAKTLNKIGTYIGTAAPDRFDDSEFKRGLSANFPEIPGESNRNPGLNRIREVYNPERDADGLATRSHSRAASPAPSQRTVRGNSSIDEPRPEGVERGRAPVQRRRATLEVPLASPIHPSHTRNSPSSNSIPSIITVENADSPSSPTIVVSTEPDDVELR</sequence>
<feature type="compositionally biased region" description="Low complexity" evidence="1">
    <location>
        <begin position="561"/>
        <end position="572"/>
    </location>
</feature>
<evidence type="ECO:0000256" key="1">
    <source>
        <dbReference type="SAM" id="MobiDB-lite"/>
    </source>
</evidence>
<accession>A0A9N9KWS3</accession>
<feature type="transmembrane region" description="Helical" evidence="2">
    <location>
        <begin position="301"/>
        <end position="321"/>
    </location>
</feature>
<feature type="transmembrane region" description="Helical" evidence="2">
    <location>
        <begin position="341"/>
        <end position="362"/>
    </location>
</feature>
<organism evidence="3 4">
    <name type="scientific">Hymenoscyphus fraxineus</name>
    <dbReference type="NCBI Taxonomy" id="746836"/>
    <lineage>
        <taxon>Eukaryota</taxon>
        <taxon>Fungi</taxon>
        <taxon>Dikarya</taxon>
        <taxon>Ascomycota</taxon>
        <taxon>Pezizomycotina</taxon>
        <taxon>Leotiomycetes</taxon>
        <taxon>Helotiales</taxon>
        <taxon>Helotiaceae</taxon>
        <taxon>Hymenoscyphus</taxon>
    </lineage>
</organism>
<evidence type="ECO:0000313" key="3">
    <source>
        <dbReference type="EMBL" id="CAG8952917.1"/>
    </source>
</evidence>
<feature type="compositionally biased region" description="Basic and acidic residues" evidence="1">
    <location>
        <begin position="525"/>
        <end position="536"/>
    </location>
</feature>